<dbReference type="OrthoDB" id="9782603at2"/>
<feature type="transmembrane region" description="Helical" evidence="13">
    <location>
        <begin position="171"/>
        <end position="190"/>
    </location>
</feature>
<evidence type="ECO:0000256" key="11">
    <source>
        <dbReference type="ARBA" id="ARBA00023065"/>
    </source>
</evidence>
<keyword evidence="4" id="KW-1003">Cell membrane</keyword>
<dbReference type="GO" id="GO:0071978">
    <property type="term" value="P:bacterial-type flagellum-dependent swarming motility"/>
    <property type="evidence" value="ECO:0007669"/>
    <property type="project" value="InterPro"/>
</dbReference>
<feature type="domain" description="MotA/TolQ/ExbB proton channel" evidence="14">
    <location>
        <begin position="137"/>
        <end position="232"/>
    </location>
</feature>
<dbReference type="PANTHER" id="PTHR30433">
    <property type="entry name" value="CHEMOTAXIS PROTEIN MOTA"/>
    <property type="match status" value="1"/>
</dbReference>
<keyword evidence="7 13" id="KW-0812">Transmembrane</keyword>
<evidence type="ECO:0000256" key="4">
    <source>
        <dbReference type="ARBA" id="ARBA00022475"/>
    </source>
</evidence>
<evidence type="ECO:0000256" key="13">
    <source>
        <dbReference type="SAM" id="Phobius"/>
    </source>
</evidence>
<feature type="domain" description="Motility protein A N-terminal" evidence="15">
    <location>
        <begin position="4"/>
        <end position="93"/>
    </location>
</feature>
<evidence type="ECO:0000256" key="7">
    <source>
        <dbReference type="ARBA" id="ARBA00022692"/>
    </source>
</evidence>
<dbReference type="AlphaFoldDB" id="A0A7C9INQ8"/>
<keyword evidence="3" id="KW-0813">Transport</keyword>
<dbReference type="RefSeq" id="WP_160960528.1">
    <property type="nucleotide sequence ID" value="NZ_WVUD01000013.1"/>
</dbReference>
<dbReference type="InterPro" id="IPR002898">
    <property type="entry name" value="MotA_ExbB_proton_chnl"/>
</dbReference>
<protein>
    <submittedName>
        <fullName evidence="16">Flagellar motor stator protein MotA</fullName>
    </submittedName>
</protein>
<keyword evidence="5" id="KW-0145">Chemotaxis</keyword>
<feature type="transmembrane region" description="Helical" evidence="13">
    <location>
        <begin position="196"/>
        <end position="219"/>
    </location>
</feature>
<dbReference type="EMBL" id="WVUD01000013">
    <property type="protein sequence ID" value="MYL83339.1"/>
    <property type="molecule type" value="Genomic_DNA"/>
</dbReference>
<evidence type="ECO:0000256" key="8">
    <source>
        <dbReference type="ARBA" id="ARBA00022779"/>
    </source>
</evidence>
<feature type="transmembrane region" description="Helical" evidence="13">
    <location>
        <begin position="27"/>
        <end position="47"/>
    </location>
</feature>
<dbReference type="InterPro" id="IPR047055">
    <property type="entry name" value="MotA-like"/>
</dbReference>
<evidence type="ECO:0000256" key="6">
    <source>
        <dbReference type="ARBA" id="ARBA00022519"/>
    </source>
</evidence>
<dbReference type="GO" id="GO:0006935">
    <property type="term" value="P:chemotaxis"/>
    <property type="evidence" value="ECO:0007669"/>
    <property type="project" value="UniProtKB-KW"/>
</dbReference>
<organism evidence="16 17">
    <name type="scientific">Solidesulfovibrio aerotolerans</name>
    <dbReference type="NCBI Taxonomy" id="295255"/>
    <lineage>
        <taxon>Bacteria</taxon>
        <taxon>Pseudomonadati</taxon>
        <taxon>Thermodesulfobacteriota</taxon>
        <taxon>Desulfovibrionia</taxon>
        <taxon>Desulfovibrionales</taxon>
        <taxon>Desulfovibrionaceae</taxon>
        <taxon>Solidesulfovibrio</taxon>
    </lineage>
</organism>
<evidence type="ECO:0000256" key="10">
    <source>
        <dbReference type="ARBA" id="ARBA00022989"/>
    </source>
</evidence>
<dbReference type="InterPro" id="IPR000540">
    <property type="entry name" value="Flag_MotA_CS"/>
</dbReference>
<dbReference type="Pfam" id="PF01618">
    <property type="entry name" value="MotA_ExbB"/>
    <property type="match status" value="1"/>
</dbReference>
<accession>A0A7C9INQ8</accession>
<dbReference type="InterPro" id="IPR046786">
    <property type="entry name" value="MotA_N"/>
</dbReference>
<evidence type="ECO:0000256" key="3">
    <source>
        <dbReference type="ARBA" id="ARBA00022448"/>
    </source>
</evidence>
<keyword evidence="16" id="KW-0969">Cilium</keyword>
<reference evidence="16 17" key="1">
    <citation type="submission" date="2020-01" db="EMBL/GenBank/DDBJ databases">
        <title>Genome sequence of Desulfovibrio aerotolerans DSM 16695(T).</title>
        <authorList>
            <person name="Karnachuk O."/>
            <person name="Avakyan M."/>
            <person name="Mardanov A."/>
            <person name="Kadnikov V."/>
            <person name="Ravin N."/>
        </authorList>
    </citation>
    <scope>NUCLEOTIDE SEQUENCE [LARGE SCALE GENOMIC DNA]</scope>
    <source>
        <strain evidence="16 17">DSM 16695</strain>
    </source>
</reference>
<comment type="similarity">
    <text evidence="2">Belongs to the MotA family.</text>
</comment>
<dbReference type="Pfam" id="PF20560">
    <property type="entry name" value="MotA_N"/>
    <property type="match status" value="1"/>
</dbReference>
<evidence type="ECO:0000313" key="17">
    <source>
        <dbReference type="Proteomes" id="UP000482487"/>
    </source>
</evidence>
<gene>
    <name evidence="16" type="primary">motA</name>
    <name evidence="16" type="ORF">GTA51_09390</name>
</gene>
<keyword evidence="17" id="KW-1185">Reference proteome</keyword>
<evidence type="ECO:0000259" key="14">
    <source>
        <dbReference type="Pfam" id="PF01618"/>
    </source>
</evidence>
<comment type="subcellular location">
    <subcellularLocation>
        <location evidence="1">Cell inner membrane</location>
        <topology evidence="1">Multi-pass membrane protein</topology>
    </subcellularLocation>
</comment>
<comment type="caution">
    <text evidence="16">The sequence shown here is derived from an EMBL/GenBank/DDBJ whole genome shotgun (WGS) entry which is preliminary data.</text>
</comment>
<evidence type="ECO:0000256" key="2">
    <source>
        <dbReference type="ARBA" id="ARBA00008038"/>
    </source>
</evidence>
<evidence type="ECO:0000259" key="15">
    <source>
        <dbReference type="Pfam" id="PF20560"/>
    </source>
</evidence>
<keyword evidence="16" id="KW-0282">Flagellum</keyword>
<sequence length="281" mass="29914">MIVLVGFLVVVASVCLGYFMEGGVFSVLLQPAEWVIIFGAALGAMLISSTRNSLGLIARGLPRALAPAHLGREDYLETLICLSRLFGKARREGLMSIENDIERPEASPVFSQAKRLVRDKTALAFICDTMRVYLVTGDAQEIEQLMDLDMAAIHQQAASPGHNLGKVAESLPGLGIVAAVLGVVLTMGKISQPPEVLGHSIGAALVGTFLGVLLCYGFVGPLASNLENQAMERQTYFSVIRAVIAGAARGATPLIAVEYGRRAIPEALRPDFADLEALLRG</sequence>
<evidence type="ECO:0000256" key="12">
    <source>
        <dbReference type="ARBA" id="ARBA00023136"/>
    </source>
</evidence>
<dbReference type="GO" id="GO:1902600">
    <property type="term" value="P:proton transmembrane transport"/>
    <property type="evidence" value="ECO:0007669"/>
    <property type="project" value="UniProtKB-KW"/>
</dbReference>
<keyword evidence="9" id="KW-0375">Hydrogen ion transport</keyword>
<keyword evidence="6" id="KW-0997">Cell inner membrane</keyword>
<keyword evidence="11" id="KW-0406">Ion transport</keyword>
<dbReference type="NCBIfam" id="TIGR03818">
    <property type="entry name" value="MotA1"/>
    <property type="match status" value="1"/>
</dbReference>
<dbReference type="GO" id="GO:0005886">
    <property type="term" value="C:plasma membrane"/>
    <property type="evidence" value="ECO:0007669"/>
    <property type="project" value="UniProtKB-SubCell"/>
</dbReference>
<evidence type="ECO:0000313" key="16">
    <source>
        <dbReference type="EMBL" id="MYL83339.1"/>
    </source>
</evidence>
<evidence type="ECO:0000256" key="1">
    <source>
        <dbReference type="ARBA" id="ARBA00004429"/>
    </source>
</evidence>
<evidence type="ECO:0000256" key="9">
    <source>
        <dbReference type="ARBA" id="ARBA00022781"/>
    </source>
</evidence>
<keyword evidence="12 13" id="KW-0472">Membrane</keyword>
<name>A0A7C9INQ8_9BACT</name>
<dbReference type="PANTHER" id="PTHR30433:SF4">
    <property type="entry name" value="MOTILITY PROTEIN A"/>
    <property type="match status" value="1"/>
</dbReference>
<keyword evidence="16" id="KW-0966">Cell projection</keyword>
<dbReference type="Proteomes" id="UP000482487">
    <property type="component" value="Unassembled WGS sequence"/>
</dbReference>
<keyword evidence="10 13" id="KW-1133">Transmembrane helix</keyword>
<dbReference type="InterPro" id="IPR022522">
    <property type="entry name" value="Flagellar_motor_stator_MotA"/>
</dbReference>
<evidence type="ECO:0000256" key="5">
    <source>
        <dbReference type="ARBA" id="ARBA00022500"/>
    </source>
</evidence>
<dbReference type="PROSITE" id="PS01307">
    <property type="entry name" value="MOTA"/>
    <property type="match status" value="1"/>
</dbReference>
<keyword evidence="8" id="KW-0283">Flagellar rotation</keyword>
<proteinExistence type="inferred from homology"/>